<dbReference type="RefSeq" id="WP_086637185.1">
    <property type="nucleotide sequence ID" value="NZ_MRZU01000003.1"/>
</dbReference>
<reference evidence="2 3" key="1">
    <citation type="submission" date="2016-12" db="EMBL/GenBank/DDBJ databases">
        <title>Discovery of methanogenic haloarchaea.</title>
        <authorList>
            <person name="Sorokin D.Y."/>
            <person name="Makarova K.S."/>
            <person name="Abbas B."/>
            <person name="Ferrer M."/>
            <person name="Golyshin P.N."/>
        </authorList>
    </citation>
    <scope>NUCLEOTIDE SEQUENCE [LARGE SCALE GENOMIC DNA]</scope>
    <source>
        <strain evidence="2">AMET1</strain>
    </source>
</reference>
<accession>A0A1Y3GCM2</accession>
<proteinExistence type="predicted"/>
<sequence length="90" mass="10811">MGRTTPTYRDLVKEKKREWSDYRAALRQKERNAFDRVFEMAIETAHAGTNQAPLYPMESIYLSILLKMELRIQELEEKINEKDDSVRYKR</sequence>
<dbReference type="OrthoDB" id="11496at2157"/>
<organism evidence="2 3">
    <name type="scientific">Methanonatronarchaeum thermophilum</name>
    <dbReference type="NCBI Taxonomy" id="1927129"/>
    <lineage>
        <taxon>Archaea</taxon>
        <taxon>Methanobacteriati</taxon>
        <taxon>Methanobacteriota</taxon>
        <taxon>Methanonatronarchaeia</taxon>
        <taxon>Methanonatronarchaeales</taxon>
        <taxon>Methanonatronarchaeaceae</taxon>
        <taxon>Methanonatronarchaeum</taxon>
    </lineage>
</organism>
<dbReference type="EMBL" id="MRZU01000003">
    <property type="protein sequence ID" value="OUJ19149.1"/>
    <property type="molecule type" value="Genomic_DNA"/>
</dbReference>
<keyword evidence="3" id="KW-1185">Reference proteome</keyword>
<evidence type="ECO:0000313" key="2">
    <source>
        <dbReference type="EMBL" id="OUJ19149.1"/>
    </source>
</evidence>
<protein>
    <recommendedName>
        <fullName evidence="1">DUF8156 domain-containing protein</fullName>
    </recommendedName>
</protein>
<evidence type="ECO:0000259" key="1">
    <source>
        <dbReference type="Pfam" id="PF26485"/>
    </source>
</evidence>
<dbReference type="Pfam" id="PF26485">
    <property type="entry name" value="DUF8156"/>
    <property type="match status" value="1"/>
</dbReference>
<feature type="domain" description="DUF8156" evidence="1">
    <location>
        <begin position="1"/>
        <end position="87"/>
    </location>
</feature>
<evidence type="ECO:0000313" key="3">
    <source>
        <dbReference type="Proteomes" id="UP000195137"/>
    </source>
</evidence>
<dbReference type="Proteomes" id="UP000195137">
    <property type="component" value="Unassembled WGS sequence"/>
</dbReference>
<gene>
    <name evidence="2" type="ORF">AMET1_0801</name>
</gene>
<name>A0A1Y3GCM2_9EURY</name>
<dbReference type="InterPro" id="IPR058469">
    <property type="entry name" value="DUF8156"/>
</dbReference>
<dbReference type="AlphaFoldDB" id="A0A1Y3GCM2"/>
<comment type="caution">
    <text evidence="2">The sequence shown here is derived from an EMBL/GenBank/DDBJ whole genome shotgun (WGS) entry which is preliminary data.</text>
</comment>